<dbReference type="Pfam" id="PF01844">
    <property type="entry name" value="HNH"/>
    <property type="match status" value="1"/>
</dbReference>
<evidence type="ECO:0000313" key="3">
    <source>
        <dbReference type="Proteomes" id="UP000025171"/>
    </source>
</evidence>
<dbReference type="AlphaFoldDB" id="A0A059FPG8"/>
<comment type="caution">
    <text evidence="2">The sequence shown here is derived from an EMBL/GenBank/DDBJ whole genome shotgun (WGS) entry which is preliminary data.</text>
</comment>
<keyword evidence="3" id="KW-1185">Reference proteome</keyword>
<accession>A0A059FPG8</accession>
<dbReference type="GO" id="GO:0008270">
    <property type="term" value="F:zinc ion binding"/>
    <property type="evidence" value="ECO:0007669"/>
    <property type="project" value="InterPro"/>
</dbReference>
<dbReference type="eggNOG" id="COG1403">
    <property type="taxonomic scope" value="Bacteria"/>
</dbReference>
<evidence type="ECO:0000313" key="2">
    <source>
        <dbReference type="EMBL" id="KCZ92426.1"/>
    </source>
</evidence>
<protein>
    <recommendedName>
        <fullName evidence="1">HNH domain-containing protein</fullName>
    </recommendedName>
</protein>
<dbReference type="Proteomes" id="UP000025171">
    <property type="component" value="Unassembled WGS sequence"/>
</dbReference>
<dbReference type="Gene3D" id="1.10.30.50">
    <property type="match status" value="1"/>
</dbReference>
<dbReference type="InterPro" id="IPR002711">
    <property type="entry name" value="HNH"/>
</dbReference>
<sequence>MSQEFAPPATKLFQRLWQAQGGTCALCGKPMPSTRFEVGHATVWKKQRPTFDHIHALARGGPDTEANLQLAHAVCNRRKGRG</sequence>
<dbReference type="CDD" id="cd00085">
    <property type="entry name" value="HNHc"/>
    <property type="match status" value="1"/>
</dbReference>
<dbReference type="InterPro" id="IPR003615">
    <property type="entry name" value="HNH_nuc"/>
</dbReference>
<reference evidence="2 3" key="1">
    <citation type="journal article" date="2014" name="Antonie Van Leeuwenhoek">
        <title>Hyphomonas beringensis sp. nov. and Hyphomonas chukchiensis sp. nov., isolated from surface seawater of the Bering Sea and Chukchi Sea.</title>
        <authorList>
            <person name="Li C."/>
            <person name="Lai Q."/>
            <person name="Li G."/>
            <person name="Dong C."/>
            <person name="Wang J."/>
            <person name="Liao Y."/>
            <person name="Shao Z."/>
        </authorList>
    </citation>
    <scope>NUCLEOTIDE SEQUENCE [LARGE SCALE GENOMIC DNA]</scope>
    <source>
        <strain evidence="2 3">MHS-2</strain>
    </source>
</reference>
<feature type="domain" description="HNH" evidence="1">
    <location>
        <begin position="24"/>
        <end position="81"/>
    </location>
</feature>
<dbReference type="STRING" id="1280950.HJO_10334"/>
<dbReference type="EMBL" id="ARYK01000004">
    <property type="protein sequence ID" value="KCZ92426.1"/>
    <property type="molecule type" value="Genomic_DNA"/>
</dbReference>
<dbReference type="PATRIC" id="fig|1280950.3.peg.2067"/>
<gene>
    <name evidence="2" type="ORF">HJO_10334</name>
</gene>
<organism evidence="2 3">
    <name type="scientific">Hyphomonas johnsonii MHS-2</name>
    <dbReference type="NCBI Taxonomy" id="1280950"/>
    <lineage>
        <taxon>Bacteria</taxon>
        <taxon>Pseudomonadati</taxon>
        <taxon>Pseudomonadota</taxon>
        <taxon>Alphaproteobacteria</taxon>
        <taxon>Hyphomonadales</taxon>
        <taxon>Hyphomonadaceae</taxon>
        <taxon>Hyphomonas</taxon>
    </lineage>
</organism>
<dbReference type="GO" id="GO:0004519">
    <property type="term" value="F:endonuclease activity"/>
    <property type="evidence" value="ECO:0007669"/>
    <property type="project" value="InterPro"/>
</dbReference>
<dbReference type="RefSeq" id="WP_035616654.1">
    <property type="nucleotide sequence ID" value="NZ_ARYK01000004.1"/>
</dbReference>
<dbReference type="GO" id="GO:0003676">
    <property type="term" value="F:nucleic acid binding"/>
    <property type="evidence" value="ECO:0007669"/>
    <property type="project" value="InterPro"/>
</dbReference>
<proteinExistence type="predicted"/>
<name>A0A059FPG8_9PROT</name>
<evidence type="ECO:0000259" key="1">
    <source>
        <dbReference type="Pfam" id="PF01844"/>
    </source>
</evidence>